<dbReference type="GO" id="GO:0022857">
    <property type="term" value="F:transmembrane transporter activity"/>
    <property type="evidence" value="ECO:0007669"/>
    <property type="project" value="InterPro"/>
</dbReference>
<dbReference type="SUPFAM" id="SSF103473">
    <property type="entry name" value="MFS general substrate transporter"/>
    <property type="match status" value="1"/>
</dbReference>
<evidence type="ECO:0000256" key="4">
    <source>
        <dbReference type="ARBA" id="ARBA00022989"/>
    </source>
</evidence>
<feature type="transmembrane region" description="Helical" evidence="6">
    <location>
        <begin position="33"/>
        <end position="54"/>
    </location>
</feature>
<organism evidence="8 9">
    <name type="scientific">Paenibacillus alvei</name>
    <name type="common">Bacillus alvei</name>
    <dbReference type="NCBI Taxonomy" id="44250"/>
    <lineage>
        <taxon>Bacteria</taxon>
        <taxon>Bacillati</taxon>
        <taxon>Bacillota</taxon>
        <taxon>Bacilli</taxon>
        <taxon>Bacillales</taxon>
        <taxon>Paenibacillaceae</taxon>
        <taxon>Paenibacillus</taxon>
    </lineage>
</organism>
<evidence type="ECO:0000313" key="9">
    <source>
        <dbReference type="Proteomes" id="UP000304148"/>
    </source>
</evidence>
<dbReference type="EMBL" id="LS992241">
    <property type="protein sequence ID" value="SYX85700.1"/>
    <property type="molecule type" value="Genomic_DNA"/>
</dbReference>
<dbReference type="PROSITE" id="PS50850">
    <property type="entry name" value="MFS"/>
    <property type="match status" value="1"/>
</dbReference>
<name>A0A383RFI5_PAEAL</name>
<evidence type="ECO:0000256" key="6">
    <source>
        <dbReference type="SAM" id="Phobius"/>
    </source>
</evidence>
<keyword evidence="5 6" id="KW-0472">Membrane</keyword>
<reference evidence="9" key="1">
    <citation type="submission" date="2018-08" db="EMBL/GenBank/DDBJ databases">
        <authorList>
            <person name="Chevrot R."/>
        </authorList>
    </citation>
    <scope>NUCLEOTIDE SEQUENCE [LARGE SCALE GENOMIC DNA]</scope>
</reference>
<evidence type="ECO:0000256" key="3">
    <source>
        <dbReference type="ARBA" id="ARBA00022692"/>
    </source>
</evidence>
<evidence type="ECO:0000256" key="2">
    <source>
        <dbReference type="ARBA" id="ARBA00022448"/>
    </source>
</evidence>
<keyword evidence="4 6" id="KW-1133">Transmembrane helix</keyword>
<sequence length="62" mass="6875">MRGIAVSVYTFILFAGTSFGPIISLYFMKSGSYMITFILLAMIMCVGLLAACLINREEAVEW</sequence>
<feature type="domain" description="Major facilitator superfamily (MFS) profile" evidence="7">
    <location>
        <begin position="1"/>
        <end position="62"/>
    </location>
</feature>
<gene>
    <name evidence="8" type="ORF">PBLR_14122</name>
</gene>
<protein>
    <recommendedName>
        <fullName evidence="7">Major facilitator superfamily (MFS) profile domain-containing protein</fullName>
    </recommendedName>
</protein>
<evidence type="ECO:0000256" key="1">
    <source>
        <dbReference type="ARBA" id="ARBA00004651"/>
    </source>
</evidence>
<dbReference type="Proteomes" id="UP000304148">
    <property type="component" value="Chromosome"/>
</dbReference>
<evidence type="ECO:0000256" key="5">
    <source>
        <dbReference type="ARBA" id="ARBA00023136"/>
    </source>
</evidence>
<dbReference type="InterPro" id="IPR020846">
    <property type="entry name" value="MFS_dom"/>
</dbReference>
<dbReference type="AlphaFoldDB" id="A0A383RFI5"/>
<evidence type="ECO:0000313" key="8">
    <source>
        <dbReference type="EMBL" id="SYX85700.1"/>
    </source>
</evidence>
<evidence type="ECO:0000259" key="7">
    <source>
        <dbReference type="PROSITE" id="PS50850"/>
    </source>
</evidence>
<dbReference type="GO" id="GO:0005886">
    <property type="term" value="C:plasma membrane"/>
    <property type="evidence" value="ECO:0007669"/>
    <property type="project" value="UniProtKB-SubCell"/>
</dbReference>
<keyword evidence="3 6" id="KW-0812">Transmembrane</keyword>
<dbReference type="InterPro" id="IPR036259">
    <property type="entry name" value="MFS_trans_sf"/>
</dbReference>
<feature type="transmembrane region" description="Helical" evidence="6">
    <location>
        <begin position="7"/>
        <end position="27"/>
    </location>
</feature>
<dbReference type="Gene3D" id="1.20.1250.20">
    <property type="entry name" value="MFS general substrate transporter like domains"/>
    <property type="match status" value="1"/>
</dbReference>
<keyword evidence="2" id="KW-0813">Transport</keyword>
<comment type="subcellular location">
    <subcellularLocation>
        <location evidence="1">Cell membrane</location>
        <topology evidence="1">Multi-pass membrane protein</topology>
    </subcellularLocation>
</comment>
<proteinExistence type="predicted"/>
<accession>A0A383RFI5</accession>